<comment type="similarity">
    <text evidence="1">Belongs to the amidase family.</text>
</comment>
<dbReference type="GO" id="GO:0003824">
    <property type="term" value="F:catalytic activity"/>
    <property type="evidence" value="ECO:0007669"/>
    <property type="project" value="InterPro"/>
</dbReference>
<evidence type="ECO:0000259" key="2">
    <source>
        <dbReference type="Pfam" id="PF01425"/>
    </source>
</evidence>
<dbReference type="Gene3D" id="3.90.1300.10">
    <property type="entry name" value="Amidase signature (AS) domain"/>
    <property type="match status" value="1"/>
</dbReference>
<accession>A0A4S2H3M3</accession>
<organism evidence="3 4">
    <name type="scientific">Marinicauda algicola</name>
    <dbReference type="NCBI Taxonomy" id="2029849"/>
    <lineage>
        <taxon>Bacteria</taxon>
        <taxon>Pseudomonadati</taxon>
        <taxon>Pseudomonadota</taxon>
        <taxon>Alphaproteobacteria</taxon>
        <taxon>Maricaulales</taxon>
        <taxon>Maricaulaceae</taxon>
        <taxon>Marinicauda</taxon>
    </lineage>
</organism>
<comment type="caution">
    <text evidence="3">The sequence shown here is derived from an EMBL/GenBank/DDBJ whole genome shotgun (WGS) entry which is preliminary data.</text>
</comment>
<dbReference type="RefSeq" id="WP_135994672.1">
    <property type="nucleotide sequence ID" value="NZ_CP071057.1"/>
</dbReference>
<feature type="domain" description="Amidase" evidence="2">
    <location>
        <begin position="13"/>
        <end position="407"/>
    </location>
</feature>
<evidence type="ECO:0000313" key="3">
    <source>
        <dbReference type="EMBL" id="TGY90174.1"/>
    </source>
</evidence>
<reference evidence="3 4" key="1">
    <citation type="journal article" date="2017" name="Int. J. Syst. Evol. Microbiol.">
        <title>Marinicauda algicola sp. nov., isolated from a marine red alga Rhodosorus marinus.</title>
        <authorList>
            <person name="Jeong S.E."/>
            <person name="Jeon S.H."/>
            <person name="Chun B.H."/>
            <person name="Kim D.W."/>
            <person name="Jeon C.O."/>
        </authorList>
    </citation>
    <scope>NUCLEOTIDE SEQUENCE [LARGE SCALE GENOMIC DNA]</scope>
    <source>
        <strain evidence="3 4">JCM 31718</strain>
    </source>
</reference>
<sequence length="428" mass="44092">MSRPADPVETYDRAIARIARFNPGLNAVLEVREARTEAEASARRVKAGEPRSPIDGLPVAVKANIALSGLAWHAGIAAYRDRIAQRDAACVARLKAAGAVVFATLNMEEGALGAVTDNPHFGRCLNPWGENLTPGGSSGGSGAAVAAGLVPASLGTDTMGSVRIPAAYCGVAGHKPSRGAVPLEGVIALSRTLDHVGPLARKAKEAADVFAVLSETPPARAPGLSGLLIGRWRVEDHVAVDGEILAAFEAALKAMEKRGARIVDISLARYGFGQSRRAGLLIAEREGAAIHAEALEADPEGFSEDFRKMLAWGARQSPDRYEAALLVLKAAAADAGAAFEACDLLAAPTACETAFPFGSEVPAGQADITAFADLAGIPATSVPSALSSAGLPMAIQFMAPAGEDARALGAAMAYEDLRGEFPAPDGFE</sequence>
<dbReference type="SUPFAM" id="SSF75304">
    <property type="entry name" value="Amidase signature (AS) enzymes"/>
    <property type="match status" value="1"/>
</dbReference>
<keyword evidence="4" id="KW-1185">Reference proteome</keyword>
<dbReference type="AlphaFoldDB" id="A0A4S2H3M3"/>
<dbReference type="PANTHER" id="PTHR11895">
    <property type="entry name" value="TRANSAMIDASE"/>
    <property type="match status" value="1"/>
</dbReference>
<dbReference type="InterPro" id="IPR036928">
    <property type="entry name" value="AS_sf"/>
</dbReference>
<evidence type="ECO:0000313" key="4">
    <source>
        <dbReference type="Proteomes" id="UP000308054"/>
    </source>
</evidence>
<name>A0A4S2H3M3_9PROT</name>
<proteinExistence type="inferred from homology"/>
<dbReference type="Pfam" id="PF01425">
    <property type="entry name" value="Amidase"/>
    <property type="match status" value="1"/>
</dbReference>
<dbReference type="InterPro" id="IPR000120">
    <property type="entry name" value="Amidase"/>
</dbReference>
<protein>
    <submittedName>
        <fullName evidence="3">Amidase</fullName>
    </submittedName>
</protein>
<dbReference type="EMBL" id="SRXW01000001">
    <property type="protein sequence ID" value="TGY90174.1"/>
    <property type="molecule type" value="Genomic_DNA"/>
</dbReference>
<evidence type="ECO:0000256" key="1">
    <source>
        <dbReference type="ARBA" id="ARBA00009199"/>
    </source>
</evidence>
<dbReference type="InterPro" id="IPR023631">
    <property type="entry name" value="Amidase_dom"/>
</dbReference>
<dbReference type="PANTHER" id="PTHR11895:SF7">
    <property type="entry name" value="GLUTAMYL-TRNA(GLN) AMIDOTRANSFERASE SUBUNIT A, MITOCHONDRIAL"/>
    <property type="match status" value="1"/>
</dbReference>
<gene>
    <name evidence="3" type="ORF">E5163_03350</name>
</gene>
<dbReference type="OrthoDB" id="9777859at2"/>
<dbReference type="Proteomes" id="UP000308054">
    <property type="component" value="Unassembled WGS sequence"/>
</dbReference>